<keyword evidence="1" id="KW-0472">Membrane</keyword>
<dbReference type="AlphaFoldDB" id="A0A679J9X8"/>
<protein>
    <submittedName>
        <fullName evidence="2">Uncharacterized protein</fullName>
    </submittedName>
</protein>
<keyword evidence="1" id="KW-1133">Transmembrane helix</keyword>
<keyword evidence="1" id="KW-0812">Transmembrane</keyword>
<gene>
    <name evidence="2" type="ORF">MBUL_04298</name>
</gene>
<evidence type="ECO:0000256" key="1">
    <source>
        <dbReference type="SAM" id="Phobius"/>
    </source>
</evidence>
<reference evidence="2" key="1">
    <citation type="submission" date="2019-12" db="EMBL/GenBank/DDBJ databases">
        <authorList>
            <person name="Cremers G."/>
        </authorList>
    </citation>
    <scope>NUCLEOTIDE SEQUENCE</scope>
    <source>
        <strain evidence="2">Mbul1</strain>
    </source>
</reference>
<accession>A0A679J9X8</accession>
<name>A0A679J9X8_9HYPH</name>
<evidence type="ECO:0000313" key="2">
    <source>
        <dbReference type="EMBL" id="CAA2107711.1"/>
    </source>
</evidence>
<organism evidence="2">
    <name type="scientific">Methylobacterium bullatum</name>
    <dbReference type="NCBI Taxonomy" id="570505"/>
    <lineage>
        <taxon>Bacteria</taxon>
        <taxon>Pseudomonadati</taxon>
        <taxon>Pseudomonadota</taxon>
        <taxon>Alphaproteobacteria</taxon>
        <taxon>Hyphomicrobiales</taxon>
        <taxon>Methylobacteriaceae</taxon>
        <taxon>Methylobacterium</taxon>
    </lineage>
</organism>
<sequence>MDTHTLTLLLFPIGALALGLGTLWFARRAH</sequence>
<proteinExistence type="predicted"/>
<feature type="transmembrane region" description="Helical" evidence="1">
    <location>
        <begin position="6"/>
        <end position="26"/>
    </location>
</feature>
<dbReference type="EMBL" id="LR743504">
    <property type="protein sequence ID" value="CAA2107711.1"/>
    <property type="molecule type" value="Genomic_DNA"/>
</dbReference>